<reference evidence="1" key="1">
    <citation type="submission" date="2014-09" db="EMBL/GenBank/DDBJ databases">
        <authorList>
            <person name="Magalhaes I.L.F."/>
            <person name="Oliveira U."/>
            <person name="Santos F.R."/>
            <person name="Vidigal T.H.D.A."/>
            <person name="Brescovit A.D."/>
            <person name="Santos A.J."/>
        </authorList>
    </citation>
    <scope>NUCLEOTIDE SEQUENCE</scope>
    <source>
        <tissue evidence="1">Shoot tissue taken approximately 20 cm above the soil surface</tissue>
    </source>
</reference>
<protein>
    <submittedName>
        <fullName evidence="1">Uncharacterized protein</fullName>
    </submittedName>
</protein>
<organism evidence="1">
    <name type="scientific">Arundo donax</name>
    <name type="common">Giant reed</name>
    <name type="synonym">Donax arundinaceus</name>
    <dbReference type="NCBI Taxonomy" id="35708"/>
    <lineage>
        <taxon>Eukaryota</taxon>
        <taxon>Viridiplantae</taxon>
        <taxon>Streptophyta</taxon>
        <taxon>Embryophyta</taxon>
        <taxon>Tracheophyta</taxon>
        <taxon>Spermatophyta</taxon>
        <taxon>Magnoliopsida</taxon>
        <taxon>Liliopsida</taxon>
        <taxon>Poales</taxon>
        <taxon>Poaceae</taxon>
        <taxon>PACMAD clade</taxon>
        <taxon>Arundinoideae</taxon>
        <taxon>Arundineae</taxon>
        <taxon>Arundo</taxon>
    </lineage>
</organism>
<dbReference type="EMBL" id="GBRH01178202">
    <property type="protein sequence ID" value="JAE19694.1"/>
    <property type="molecule type" value="Transcribed_RNA"/>
</dbReference>
<name>A0A0A9G8D2_ARUDO</name>
<sequence>MNQRRSMDIHWRSMSIPIDEIFHSHYQYDEIYDITMPLHV</sequence>
<proteinExistence type="predicted"/>
<dbReference type="AlphaFoldDB" id="A0A0A9G8D2"/>
<reference evidence="1" key="2">
    <citation type="journal article" date="2015" name="Data Brief">
        <title>Shoot transcriptome of the giant reed, Arundo donax.</title>
        <authorList>
            <person name="Barrero R.A."/>
            <person name="Guerrero F.D."/>
            <person name="Moolhuijzen P."/>
            <person name="Goolsby J.A."/>
            <person name="Tidwell J."/>
            <person name="Bellgard S.E."/>
            <person name="Bellgard M.I."/>
        </authorList>
    </citation>
    <scope>NUCLEOTIDE SEQUENCE</scope>
    <source>
        <tissue evidence="1">Shoot tissue taken approximately 20 cm above the soil surface</tissue>
    </source>
</reference>
<evidence type="ECO:0000313" key="1">
    <source>
        <dbReference type="EMBL" id="JAE19694.1"/>
    </source>
</evidence>
<accession>A0A0A9G8D2</accession>